<organism evidence="1 2">
    <name type="scientific">Helicobacter ibis</name>
    <dbReference type="NCBI Taxonomy" id="2962633"/>
    <lineage>
        <taxon>Bacteria</taxon>
        <taxon>Pseudomonadati</taxon>
        <taxon>Campylobacterota</taxon>
        <taxon>Epsilonproteobacteria</taxon>
        <taxon>Campylobacterales</taxon>
        <taxon>Helicobacteraceae</taxon>
        <taxon>Helicobacter</taxon>
    </lineage>
</organism>
<reference evidence="1 2" key="1">
    <citation type="submission" date="2023-01" db="EMBL/GenBank/DDBJ databases">
        <title>Description of Helicobacter ibis sp. nov. isolated from faecal droppings of black-faced ibis (Theristicus melanopis).</title>
        <authorList>
            <person name="Lopez-Cantillo M."/>
            <person name="Vidal-Veuthey B."/>
            <person name="Mella A."/>
            <person name="De La Haba R."/>
            <person name="Collado L."/>
        </authorList>
    </citation>
    <scope>NUCLEOTIDE SEQUENCE [LARGE SCALE GENOMIC DNA]</scope>
    <source>
        <strain evidence="1 2">A82</strain>
    </source>
</reference>
<gene>
    <name evidence="1" type="ORF">PF021_04445</name>
</gene>
<evidence type="ECO:0000313" key="1">
    <source>
        <dbReference type="EMBL" id="MDA3968922.1"/>
    </source>
</evidence>
<dbReference type="Pfam" id="PF09933">
    <property type="entry name" value="DUF2165"/>
    <property type="match status" value="1"/>
</dbReference>
<keyword evidence="2" id="KW-1185">Reference proteome</keyword>
<evidence type="ECO:0000313" key="2">
    <source>
        <dbReference type="Proteomes" id="UP001210261"/>
    </source>
</evidence>
<proteinExistence type="predicted"/>
<dbReference type="EMBL" id="JAQHXR010000002">
    <property type="protein sequence ID" value="MDA3968922.1"/>
    <property type="molecule type" value="Genomic_DNA"/>
</dbReference>
<sequence length="77" mass="9015">MNISFIIRLSKIMVLLSVAALALVVVFGNITDYDSNYQFVKHMMSMDTKPDYLGKAIEYRAVTDTFMHHFMYICNYY</sequence>
<name>A0ABT4VE97_9HELI</name>
<accession>A0ABT4VE97</accession>
<comment type="caution">
    <text evidence="1">The sequence shown here is derived from an EMBL/GenBank/DDBJ whole genome shotgun (WGS) entry which is preliminary data.</text>
</comment>
<dbReference type="InterPro" id="IPR018681">
    <property type="entry name" value="DUF2165_transmembrane"/>
</dbReference>
<protein>
    <submittedName>
        <fullName evidence="1">DUF2165 family protein</fullName>
    </submittedName>
</protein>
<dbReference type="Proteomes" id="UP001210261">
    <property type="component" value="Unassembled WGS sequence"/>
</dbReference>